<keyword evidence="2" id="KW-1185">Reference proteome</keyword>
<dbReference type="EMBL" id="AP022587">
    <property type="protein sequence ID" value="BBY24126.1"/>
    <property type="molecule type" value="Genomic_DNA"/>
</dbReference>
<dbReference type="KEGG" id="msto:MSTO_43310"/>
<accession>A0A7I7QDR3</accession>
<sequence length="204" mass="23232">MTDPISTSITLGGFVEFITASASRRVTAVRDVAEMQLSDYERSHDFYAGVRDAITLGVANGDDEQRVRRAVENCNPRRREHYEAVAQGWAAWRRGKTLRVFSQPLDWQQQGLEVRVSPRFTWQERRQSHLVWPYFKADELSGDATQAAVRVMEMLYPQSFGRPAVLDVRRGRLHHRRGRSNNIDAWLAGEASAFLTILASIDVA</sequence>
<evidence type="ECO:0000313" key="2">
    <source>
        <dbReference type="Proteomes" id="UP000467130"/>
    </source>
</evidence>
<reference evidence="1 2" key="1">
    <citation type="journal article" date="2019" name="Emerg. Microbes Infect.">
        <title>Comprehensive subspecies identification of 175 nontuberculous mycobacteria species based on 7547 genomic profiles.</title>
        <authorList>
            <person name="Matsumoto Y."/>
            <person name="Kinjo T."/>
            <person name="Motooka D."/>
            <person name="Nabeya D."/>
            <person name="Jung N."/>
            <person name="Uechi K."/>
            <person name="Horii T."/>
            <person name="Iida T."/>
            <person name="Fujita J."/>
            <person name="Nakamura S."/>
        </authorList>
    </citation>
    <scope>NUCLEOTIDE SEQUENCE [LARGE SCALE GENOMIC DNA]</scope>
    <source>
        <strain evidence="1 2">JCM 17783</strain>
    </source>
</reference>
<name>A0A7I7QDR3_9MYCO</name>
<evidence type="ECO:0000313" key="1">
    <source>
        <dbReference type="EMBL" id="BBY24126.1"/>
    </source>
</evidence>
<gene>
    <name evidence="1" type="ORF">MSTO_43310</name>
</gene>
<protein>
    <submittedName>
        <fullName evidence="1">Uncharacterized protein</fullName>
    </submittedName>
</protein>
<dbReference type="Proteomes" id="UP000467130">
    <property type="component" value="Chromosome"/>
</dbReference>
<organism evidence="1 2">
    <name type="scientific">Mycobacterium stomatepiae</name>
    <dbReference type="NCBI Taxonomy" id="470076"/>
    <lineage>
        <taxon>Bacteria</taxon>
        <taxon>Bacillati</taxon>
        <taxon>Actinomycetota</taxon>
        <taxon>Actinomycetes</taxon>
        <taxon>Mycobacteriales</taxon>
        <taxon>Mycobacteriaceae</taxon>
        <taxon>Mycobacterium</taxon>
        <taxon>Mycobacterium simiae complex</taxon>
    </lineage>
</organism>
<dbReference type="AlphaFoldDB" id="A0A7I7QDR3"/>
<proteinExistence type="predicted"/>
<dbReference type="RefSeq" id="WP_232072908.1">
    <property type="nucleotide sequence ID" value="NZ_AP022587.1"/>
</dbReference>